<evidence type="ECO:0000259" key="3">
    <source>
        <dbReference type="Pfam" id="PF01648"/>
    </source>
</evidence>
<dbReference type="PANTHER" id="PTHR12215:SF10">
    <property type="entry name" value="L-AMINOADIPATE-SEMIALDEHYDE DEHYDROGENASE-PHOSPHOPANTETHEINYL TRANSFERASE"/>
    <property type="match status" value="1"/>
</dbReference>
<gene>
    <name evidence="4" type="ORF">FU658_06250</name>
</gene>
<sequence>MHPEANAWRGGLQVFDIDLDALDGRSALNGLDLLDDEERRRAARMATPFLRQRFVAAHAATRLVLAEALGVDAASLGFATGCHGKPLLATPRLQGFHFNLSHCQGRALLAIADCEVGVDVEGWIGRDTGRLAVDVLSATELARFHECPSHDQPRELARHWSAKEALLKACGLGLQLDPLSVPVDTRGGWHRLPPPAGSSPWWLQRIELDGPFCAFVASERRIDAALVAYP</sequence>
<dbReference type="OrthoDB" id="9808281at2"/>
<comment type="similarity">
    <text evidence="1">Belongs to the P-Pant transferase superfamily. Gsp/Sfp/HetI/AcpT family.</text>
</comment>
<comment type="caution">
    <text evidence="4">The sequence shown here is derived from an EMBL/GenBank/DDBJ whole genome shotgun (WGS) entry which is preliminary data.</text>
</comment>
<protein>
    <submittedName>
        <fullName evidence="4">4'-phosphopantetheinyl transferase superfamily protein</fullName>
    </submittedName>
</protein>
<dbReference type="InterPro" id="IPR008278">
    <property type="entry name" value="4-PPantetheinyl_Trfase_dom"/>
</dbReference>
<dbReference type="GO" id="GO:0008897">
    <property type="term" value="F:holo-[acyl-carrier-protein] synthase activity"/>
    <property type="evidence" value="ECO:0007669"/>
    <property type="project" value="InterPro"/>
</dbReference>
<evidence type="ECO:0000256" key="1">
    <source>
        <dbReference type="ARBA" id="ARBA00010990"/>
    </source>
</evidence>
<evidence type="ECO:0000313" key="5">
    <source>
        <dbReference type="Proteomes" id="UP000321248"/>
    </source>
</evidence>
<proteinExistence type="inferred from homology"/>
<dbReference type="InterPro" id="IPR050559">
    <property type="entry name" value="P-Pant_transferase_sf"/>
</dbReference>
<dbReference type="SUPFAM" id="SSF56214">
    <property type="entry name" value="4'-phosphopantetheinyl transferase"/>
    <property type="match status" value="2"/>
</dbReference>
<name>A0A5C8KTR6_9GAMM</name>
<dbReference type="EMBL" id="VRTS01000003">
    <property type="protein sequence ID" value="TXK64486.1"/>
    <property type="molecule type" value="Genomic_DNA"/>
</dbReference>
<feature type="domain" description="4'-phosphopantetheinyl transferase" evidence="3">
    <location>
        <begin position="116"/>
        <end position="185"/>
    </location>
</feature>
<evidence type="ECO:0000256" key="2">
    <source>
        <dbReference type="ARBA" id="ARBA00022679"/>
    </source>
</evidence>
<organism evidence="4 5">
    <name type="scientific">Alkalisalibacterium limincola</name>
    <dbReference type="NCBI Taxonomy" id="2699169"/>
    <lineage>
        <taxon>Bacteria</taxon>
        <taxon>Pseudomonadati</taxon>
        <taxon>Pseudomonadota</taxon>
        <taxon>Gammaproteobacteria</taxon>
        <taxon>Lysobacterales</taxon>
        <taxon>Lysobacteraceae</taxon>
        <taxon>Alkalisalibacterium</taxon>
    </lineage>
</organism>
<dbReference type="AlphaFoldDB" id="A0A5C8KTR6"/>
<dbReference type="InterPro" id="IPR037143">
    <property type="entry name" value="4-PPantetheinyl_Trfase_dom_sf"/>
</dbReference>
<dbReference type="Pfam" id="PF01648">
    <property type="entry name" value="ACPS"/>
    <property type="match status" value="1"/>
</dbReference>
<dbReference type="GO" id="GO:0005829">
    <property type="term" value="C:cytosol"/>
    <property type="evidence" value="ECO:0007669"/>
    <property type="project" value="TreeGrafter"/>
</dbReference>
<dbReference type="Gene3D" id="3.90.470.20">
    <property type="entry name" value="4'-phosphopantetheinyl transferase domain"/>
    <property type="match status" value="2"/>
</dbReference>
<keyword evidence="2 4" id="KW-0808">Transferase</keyword>
<reference evidence="4 5" key="1">
    <citation type="submission" date="2019-08" db="EMBL/GenBank/DDBJ databases">
        <authorList>
            <person name="Karlyshev A.V."/>
        </authorList>
    </citation>
    <scope>NUCLEOTIDE SEQUENCE [LARGE SCALE GENOMIC DNA]</scope>
    <source>
        <strain evidence="4 5">Alg18-2.2</strain>
    </source>
</reference>
<accession>A0A5C8KTR6</accession>
<dbReference type="GO" id="GO:0019878">
    <property type="term" value="P:lysine biosynthetic process via aminoadipic acid"/>
    <property type="evidence" value="ECO:0007669"/>
    <property type="project" value="TreeGrafter"/>
</dbReference>
<dbReference type="RefSeq" id="WP_147891297.1">
    <property type="nucleotide sequence ID" value="NZ_VRTS01000003.1"/>
</dbReference>
<evidence type="ECO:0000313" key="4">
    <source>
        <dbReference type="EMBL" id="TXK64486.1"/>
    </source>
</evidence>
<dbReference type="PANTHER" id="PTHR12215">
    <property type="entry name" value="PHOSPHOPANTETHEINE TRANSFERASE"/>
    <property type="match status" value="1"/>
</dbReference>
<dbReference type="GO" id="GO:0000287">
    <property type="term" value="F:magnesium ion binding"/>
    <property type="evidence" value="ECO:0007669"/>
    <property type="project" value="InterPro"/>
</dbReference>
<dbReference type="Proteomes" id="UP000321248">
    <property type="component" value="Unassembled WGS sequence"/>
</dbReference>
<keyword evidence="5" id="KW-1185">Reference proteome</keyword>